<dbReference type="Proteomes" id="UP001497493">
    <property type="component" value="Chromosome"/>
</dbReference>
<accession>A0ABM9NMA2</accession>
<sequence>MPSRTTHRARIASHVPGRLRVKLTPGRSTAGILAQIKADLEARQGIHGVAVNATTGSLTVEYDPQRHTSAGILGLLEDLDVLVESLTHTGLGSGGATLTVGEAIDDLNARLSRFAHLPIDLRAVLPLGFVGLGVWSILRNGLLLDQVPGWLLVWAGIDLFVKTRPHDVVRKTSAVADEPGE</sequence>
<gene>
    <name evidence="1" type="ORF">MECH1_V1_2991</name>
</gene>
<dbReference type="InterPro" id="IPR036163">
    <property type="entry name" value="HMA_dom_sf"/>
</dbReference>
<dbReference type="CDD" id="cd00371">
    <property type="entry name" value="HMA"/>
    <property type="match status" value="1"/>
</dbReference>
<evidence type="ECO:0008006" key="3">
    <source>
        <dbReference type="Google" id="ProtNLM"/>
    </source>
</evidence>
<evidence type="ECO:0000313" key="1">
    <source>
        <dbReference type="EMBL" id="CAL1241767.1"/>
    </source>
</evidence>
<dbReference type="Pfam" id="PF19991">
    <property type="entry name" value="HMA_2"/>
    <property type="match status" value="1"/>
</dbReference>
<dbReference type="Gene3D" id="3.30.70.100">
    <property type="match status" value="1"/>
</dbReference>
<reference evidence="1 2" key="1">
    <citation type="submission" date="2024-04" db="EMBL/GenBank/DDBJ databases">
        <authorList>
            <person name="Cremers G."/>
        </authorList>
    </citation>
    <scope>NUCLEOTIDE SEQUENCE [LARGE SCALE GENOMIC DNA]</scope>
    <source>
        <strain evidence="1">MeCH1-AG</strain>
    </source>
</reference>
<keyword evidence="2" id="KW-1185">Reference proteome</keyword>
<dbReference type="SUPFAM" id="SSF55008">
    <property type="entry name" value="HMA, heavy metal-associated domain"/>
    <property type="match status" value="1"/>
</dbReference>
<dbReference type="RefSeq" id="WP_348758260.1">
    <property type="nucleotide sequence ID" value="NZ_OZ026884.1"/>
</dbReference>
<evidence type="ECO:0000313" key="2">
    <source>
        <dbReference type="Proteomes" id="UP001497493"/>
    </source>
</evidence>
<protein>
    <recommendedName>
        <fullName evidence="3">HMA domain-containing protein</fullName>
    </recommendedName>
</protein>
<dbReference type="EMBL" id="OZ026884">
    <property type="protein sequence ID" value="CAL1241767.1"/>
    <property type="molecule type" value="Genomic_DNA"/>
</dbReference>
<name>A0ABM9NMA2_9GAMM</name>
<organism evidence="1 2">
    <name type="scientific">Candidatus Methylocalor cossyra</name>
    <dbReference type="NCBI Taxonomy" id="3108543"/>
    <lineage>
        <taxon>Bacteria</taxon>
        <taxon>Pseudomonadati</taxon>
        <taxon>Pseudomonadota</taxon>
        <taxon>Gammaproteobacteria</taxon>
        <taxon>Methylococcales</taxon>
        <taxon>Methylococcaceae</taxon>
        <taxon>Candidatus Methylocalor</taxon>
    </lineage>
</organism>
<dbReference type="InterPro" id="IPR006121">
    <property type="entry name" value="HMA_dom"/>
</dbReference>
<proteinExistence type="predicted"/>